<gene>
    <name evidence="2" type="ORF">M9Y10_040382</name>
</gene>
<dbReference type="Pfam" id="PF00754">
    <property type="entry name" value="F5_F8_type_C"/>
    <property type="match status" value="1"/>
</dbReference>
<name>A0ABR2GPH0_9EUKA</name>
<dbReference type="SUPFAM" id="SSF49785">
    <property type="entry name" value="Galactose-binding domain-like"/>
    <property type="match status" value="1"/>
</dbReference>
<dbReference type="EMBL" id="JAPFFF010000073">
    <property type="protein sequence ID" value="KAK8835834.1"/>
    <property type="molecule type" value="Genomic_DNA"/>
</dbReference>
<feature type="domain" description="F5/8 type C" evidence="1">
    <location>
        <begin position="149"/>
        <end position="276"/>
    </location>
</feature>
<dbReference type="Gene3D" id="2.60.120.260">
    <property type="entry name" value="Galactose-binding domain-like"/>
    <property type="match status" value="1"/>
</dbReference>
<sequence>MMIEYAAEHFSEIPQEKLKMIEYDILEAIIKNKKLRLDDEDSLLHLIIELYEENRKYSSLFEYVEFEHLKSDSVKEFIDHFDIEYLSSGTWRSICERLIQPCEAPNENQRYFCKCEVFLHKEDDEFRGIMHHLTDQTGGNIHDNGTIEITSNSVYHNDLPRNIVDYQNNNLYQTDNKENSEICFDFKDSEIQITSYSLKSCNWSKNTNHLRSWVVEVSNDRKKWEEIDRHENEASLNGPNLIATFNAKEVKSFSRFVRLRQTGVCWNNSNYYTGIAAIEFYGKLKRH</sequence>
<evidence type="ECO:0000313" key="3">
    <source>
        <dbReference type="Proteomes" id="UP001470230"/>
    </source>
</evidence>
<keyword evidence="3" id="KW-1185">Reference proteome</keyword>
<dbReference type="Proteomes" id="UP001470230">
    <property type="component" value="Unassembled WGS sequence"/>
</dbReference>
<organism evidence="2 3">
    <name type="scientific">Tritrichomonas musculus</name>
    <dbReference type="NCBI Taxonomy" id="1915356"/>
    <lineage>
        <taxon>Eukaryota</taxon>
        <taxon>Metamonada</taxon>
        <taxon>Parabasalia</taxon>
        <taxon>Tritrichomonadida</taxon>
        <taxon>Tritrichomonadidae</taxon>
        <taxon>Tritrichomonas</taxon>
    </lineage>
</organism>
<dbReference type="InterPro" id="IPR008979">
    <property type="entry name" value="Galactose-bd-like_sf"/>
</dbReference>
<evidence type="ECO:0000313" key="2">
    <source>
        <dbReference type="EMBL" id="KAK8835834.1"/>
    </source>
</evidence>
<evidence type="ECO:0000259" key="1">
    <source>
        <dbReference type="Pfam" id="PF00754"/>
    </source>
</evidence>
<accession>A0ABR2GPH0</accession>
<protein>
    <recommendedName>
        <fullName evidence="1">F5/8 type C domain-containing protein</fullName>
    </recommendedName>
</protein>
<dbReference type="InterPro" id="IPR000421">
    <property type="entry name" value="FA58C"/>
</dbReference>
<comment type="caution">
    <text evidence="2">The sequence shown here is derived from an EMBL/GenBank/DDBJ whole genome shotgun (WGS) entry which is preliminary data.</text>
</comment>
<proteinExistence type="predicted"/>
<reference evidence="2 3" key="1">
    <citation type="submission" date="2024-04" db="EMBL/GenBank/DDBJ databases">
        <title>Tritrichomonas musculus Genome.</title>
        <authorList>
            <person name="Alves-Ferreira E."/>
            <person name="Grigg M."/>
            <person name="Lorenzi H."/>
            <person name="Galac M."/>
        </authorList>
    </citation>
    <scope>NUCLEOTIDE SEQUENCE [LARGE SCALE GENOMIC DNA]</scope>
    <source>
        <strain evidence="2 3">EAF2021</strain>
    </source>
</reference>